<comment type="caution">
    <text evidence="1">The sequence shown here is derived from an EMBL/GenBank/DDBJ whole genome shotgun (WGS) entry which is preliminary data.</text>
</comment>
<keyword evidence="2" id="KW-1185">Reference proteome</keyword>
<protein>
    <submittedName>
        <fullName evidence="1">Uncharacterized protein</fullName>
    </submittedName>
</protein>
<dbReference type="EMBL" id="VYYT01000222">
    <property type="protein sequence ID" value="KAK2755196.1"/>
    <property type="molecule type" value="Genomic_DNA"/>
</dbReference>
<name>A0AAD9YC15_COLKA</name>
<gene>
    <name evidence="1" type="ORF">CKAH01_01088</name>
</gene>
<evidence type="ECO:0000313" key="2">
    <source>
        <dbReference type="Proteomes" id="UP001281614"/>
    </source>
</evidence>
<reference evidence="1" key="1">
    <citation type="submission" date="2023-02" db="EMBL/GenBank/DDBJ databases">
        <title>Colletotrichum kahawae CIFC_Que2 genome sequencing and assembly.</title>
        <authorList>
            <person name="Baroncelli R."/>
        </authorList>
    </citation>
    <scope>NUCLEOTIDE SEQUENCE</scope>
    <source>
        <strain evidence="1">CIFC_Que2</strain>
    </source>
</reference>
<evidence type="ECO:0000313" key="1">
    <source>
        <dbReference type="EMBL" id="KAK2755196.1"/>
    </source>
</evidence>
<sequence>MPCRNWSSGTIGRRMSRRVVHKEEKRIAAHRGEALPDSEQPKHATARFLHQKGCSLRDDGVLPSTPMEAATRMVPILLSAWLPRR</sequence>
<organism evidence="1 2">
    <name type="scientific">Colletotrichum kahawae</name>
    <name type="common">Coffee berry disease fungus</name>
    <dbReference type="NCBI Taxonomy" id="34407"/>
    <lineage>
        <taxon>Eukaryota</taxon>
        <taxon>Fungi</taxon>
        <taxon>Dikarya</taxon>
        <taxon>Ascomycota</taxon>
        <taxon>Pezizomycotina</taxon>
        <taxon>Sordariomycetes</taxon>
        <taxon>Hypocreomycetidae</taxon>
        <taxon>Glomerellales</taxon>
        <taxon>Glomerellaceae</taxon>
        <taxon>Colletotrichum</taxon>
        <taxon>Colletotrichum gloeosporioides species complex</taxon>
    </lineage>
</organism>
<dbReference type="AlphaFoldDB" id="A0AAD9YC15"/>
<accession>A0AAD9YC15</accession>
<dbReference type="Proteomes" id="UP001281614">
    <property type="component" value="Unassembled WGS sequence"/>
</dbReference>
<proteinExistence type="predicted"/>